<keyword evidence="2" id="KW-1185">Reference proteome</keyword>
<reference evidence="2" key="2">
    <citation type="submission" date="2015-01" db="EMBL/GenBank/DDBJ databases">
        <title>Evolutionary Origins and Diversification of the Mycorrhizal Mutualists.</title>
        <authorList>
            <consortium name="DOE Joint Genome Institute"/>
            <consortium name="Mycorrhizal Genomics Consortium"/>
            <person name="Kohler A."/>
            <person name="Kuo A."/>
            <person name="Nagy L.G."/>
            <person name="Floudas D."/>
            <person name="Copeland A."/>
            <person name="Barry K.W."/>
            <person name="Cichocki N."/>
            <person name="Veneault-Fourrey C."/>
            <person name="LaButti K."/>
            <person name="Lindquist E.A."/>
            <person name="Lipzen A."/>
            <person name="Lundell T."/>
            <person name="Morin E."/>
            <person name="Murat C."/>
            <person name="Riley R."/>
            <person name="Ohm R."/>
            <person name="Sun H."/>
            <person name="Tunlid A."/>
            <person name="Henrissat B."/>
            <person name="Grigoriev I.V."/>
            <person name="Hibbett D.S."/>
            <person name="Martin F."/>
        </authorList>
    </citation>
    <scope>NUCLEOTIDE SEQUENCE [LARGE SCALE GENOMIC DNA]</scope>
    <source>
        <strain evidence="2">F 1598</strain>
    </source>
</reference>
<protein>
    <submittedName>
        <fullName evidence="1">Uncharacterized protein</fullName>
    </submittedName>
</protein>
<dbReference type="Gene3D" id="3.80.10.10">
    <property type="entry name" value="Ribonuclease Inhibitor"/>
    <property type="match status" value="1"/>
</dbReference>
<dbReference type="InParanoid" id="A0A0C3FYV1"/>
<dbReference type="Proteomes" id="UP000054166">
    <property type="component" value="Unassembled WGS sequence"/>
</dbReference>
<sequence>MFIRLPLSTVTKLHVYGVTEMPLPYTKFCAIFGGLPALTHLFLYDYRVELPARSMSSALFPSLSSLHILKSDAAAESDPTLLIILSAPKLKHLFIDQFCDGMMEGLVQYPEWSATSPRYPSLSSLTLVLSKNLELTTWRLVEQSFATVTSLAVFCAQTNQLSEVLNEPSSNASSSTDVRWPSLQTLLGGGLRFPNDIEPLRRAVRQACHRPAAMKATYSGAHLSGKI</sequence>
<dbReference type="EMBL" id="KN832986">
    <property type="protein sequence ID" value="KIM84804.1"/>
    <property type="molecule type" value="Genomic_DNA"/>
</dbReference>
<organism evidence="1 2">
    <name type="scientific">Piloderma croceum (strain F 1598)</name>
    <dbReference type="NCBI Taxonomy" id="765440"/>
    <lineage>
        <taxon>Eukaryota</taxon>
        <taxon>Fungi</taxon>
        <taxon>Dikarya</taxon>
        <taxon>Basidiomycota</taxon>
        <taxon>Agaricomycotina</taxon>
        <taxon>Agaricomycetes</taxon>
        <taxon>Agaricomycetidae</taxon>
        <taxon>Atheliales</taxon>
        <taxon>Atheliaceae</taxon>
        <taxon>Piloderma</taxon>
    </lineage>
</organism>
<dbReference type="AlphaFoldDB" id="A0A0C3FYV1"/>
<reference evidence="1 2" key="1">
    <citation type="submission" date="2014-04" db="EMBL/GenBank/DDBJ databases">
        <authorList>
            <consortium name="DOE Joint Genome Institute"/>
            <person name="Kuo A."/>
            <person name="Tarkka M."/>
            <person name="Buscot F."/>
            <person name="Kohler A."/>
            <person name="Nagy L.G."/>
            <person name="Floudas D."/>
            <person name="Copeland A."/>
            <person name="Barry K.W."/>
            <person name="Cichocki N."/>
            <person name="Veneault-Fourrey C."/>
            <person name="LaButti K."/>
            <person name="Lindquist E.A."/>
            <person name="Lipzen A."/>
            <person name="Lundell T."/>
            <person name="Morin E."/>
            <person name="Murat C."/>
            <person name="Sun H."/>
            <person name="Tunlid A."/>
            <person name="Henrissat B."/>
            <person name="Grigoriev I.V."/>
            <person name="Hibbett D.S."/>
            <person name="Martin F."/>
            <person name="Nordberg H.P."/>
            <person name="Cantor M.N."/>
            <person name="Hua S.X."/>
        </authorList>
    </citation>
    <scope>NUCLEOTIDE SEQUENCE [LARGE SCALE GENOMIC DNA]</scope>
    <source>
        <strain evidence="1 2">F 1598</strain>
    </source>
</reference>
<evidence type="ECO:0000313" key="1">
    <source>
        <dbReference type="EMBL" id="KIM84804.1"/>
    </source>
</evidence>
<accession>A0A0C3FYV1</accession>
<name>A0A0C3FYV1_PILCF</name>
<dbReference type="HOGENOM" id="CLU_1220100_0_0_1"/>
<proteinExistence type="predicted"/>
<evidence type="ECO:0000313" key="2">
    <source>
        <dbReference type="Proteomes" id="UP000054166"/>
    </source>
</evidence>
<dbReference type="InterPro" id="IPR032675">
    <property type="entry name" value="LRR_dom_sf"/>
</dbReference>
<gene>
    <name evidence="1" type="ORF">PILCRDRAFT_369636</name>
</gene>